<evidence type="ECO:0008006" key="3">
    <source>
        <dbReference type="Google" id="ProtNLM"/>
    </source>
</evidence>
<evidence type="ECO:0000313" key="1">
    <source>
        <dbReference type="EMBL" id="MBD0779303.1"/>
    </source>
</evidence>
<organism evidence="1 2">
    <name type="scientific">Maribacter aquimaris</name>
    <dbReference type="NCBI Taxonomy" id="2737171"/>
    <lineage>
        <taxon>Bacteria</taxon>
        <taxon>Pseudomonadati</taxon>
        <taxon>Bacteroidota</taxon>
        <taxon>Flavobacteriia</taxon>
        <taxon>Flavobacteriales</taxon>
        <taxon>Flavobacteriaceae</taxon>
        <taxon>Maribacter</taxon>
    </lineage>
</organism>
<accession>A0ABR7V3B8</accession>
<reference evidence="1" key="1">
    <citation type="submission" date="2020-05" db="EMBL/GenBank/DDBJ databases">
        <title>The draft genome sequence of Maribacter sp. ANRC-HE7.</title>
        <authorList>
            <person name="Mu L."/>
        </authorList>
    </citation>
    <scope>NUCLEOTIDE SEQUENCE</scope>
    <source>
        <strain evidence="1">ANRC-HE7</strain>
    </source>
</reference>
<name>A0ABR7V3B8_9FLAO</name>
<comment type="caution">
    <text evidence="1">The sequence shown here is derived from an EMBL/GenBank/DDBJ whole genome shotgun (WGS) entry which is preliminary data.</text>
</comment>
<dbReference type="RefSeq" id="WP_188244756.1">
    <property type="nucleotide sequence ID" value="NZ_JABTCF010000011.1"/>
</dbReference>
<dbReference type="Proteomes" id="UP001166021">
    <property type="component" value="Unassembled WGS sequence"/>
</dbReference>
<sequence>MTIDGQFLFDNQLIAAVENLIRNSKNELLLISPFIDLDKRIQDALYEKIEKPDFKLRVLFGKNENNIYKSIKNESLDFLKKFPNVEIRYNDRLHAKFFQNDTQFILTSLNLYNYSLANNIECGFLVNFASTGILGKVMDGADTLISQGVSSVKNNVFGIENNETDPLEKFNLIYEGSELKFKSEPILKVNKGISSLIGSKKLEGINIVKDELIQVEKSIKQKPTNSGTNSRVKAVEQEVHSASKISKLLDMKQPEFVSIMENEKLINGNQITELGIANGLVMKNYMGRDYIGYPENIVKRVKLV</sequence>
<dbReference type="EMBL" id="JABTCF010000011">
    <property type="protein sequence ID" value="MBD0779303.1"/>
    <property type="molecule type" value="Genomic_DNA"/>
</dbReference>
<proteinExistence type="predicted"/>
<dbReference type="Gene3D" id="3.30.870.10">
    <property type="entry name" value="Endonuclease Chain A"/>
    <property type="match status" value="1"/>
</dbReference>
<keyword evidence="2" id="KW-1185">Reference proteome</keyword>
<evidence type="ECO:0000313" key="2">
    <source>
        <dbReference type="Proteomes" id="UP001166021"/>
    </source>
</evidence>
<gene>
    <name evidence="1" type="ORF">HPE56_15995</name>
</gene>
<protein>
    <recommendedName>
        <fullName evidence="3">Phospholipase D-like domain-containing protein</fullName>
    </recommendedName>
</protein>
<dbReference type="SUPFAM" id="SSF56024">
    <property type="entry name" value="Phospholipase D/nuclease"/>
    <property type="match status" value="1"/>
</dbReference>